<keyword evidence="4" id="KW-1185">Reference proteome</keyword>
<evidence type="ECO:0000313" key="4">
    <source>
        <dbReference type="Proteomes" id="UP000887226"/>
    </source>
</evidence>
<dbReference type="InterPro" id="IPR002495">
    <property type="entry name" value="Glyco_trans_8"/>
</dbReference>
<accession>A0A9P7Z8G7</accession>
<dbReference type="EMBL" id="MU253790">
    <property type="protein sequence ID" value="KAG9246860.1"/>
    <property type="molecule type" value="Genomic_DNA"/>
</dbReference>
<reference evidence="3" key="1">
    <citation type="journal article" date="2021" name="IMA Fungus">
        <title>Genomic characterization of three marine fungi, including Emericellopsis atlantica sp. nov. with signatures of a generalist lifestyle and marine biomass degradation.</title>
        <authorList>
            <person name="Hagestad O.C."/>
            <person name="Hou L."/>
            <person name="Andersen J.H."/>
            <person name="Hansen E.H."/>
            <person name="Altermark B."/>
            <person name="Li C."/>
            <person name="Kuhnert E."/>
            <person name="Cox R.J."/>
            <person name="Crous P.W."/>
            <person name="Spatafora J.W."/>
            <person name="Lail K."/>
            <person name="Amirebrahimi M."/>
            <person name="Lipzen A."/>
            <person name="Pangilinan J."/>
            <person name="Andreopoulos W."/>
            <person name="Hayes R.D."/>
            <person name="Ng V."/>
            <person name="Grigoriev I.V."/>
            <person name="Jackson S.A."/>
            <person name="Sutton T.D.S."/>
            <person name="Dobson A.D.W."/>
            <person name="Rama T."/>
        </authorList>
    </citation>
    <scope>NUCLEOTIDE SEQUENCE</scope>
    <source>
        <strain evidence="3">TRa3180A</strain>
    </source>
</reference>
<feature type="transmembrane region" description="Helical" evidence="2">
    <location>
        <begin position="73"/>
        <end position="90"/>
    </location>
</feature>
<comment type="caution">
    <text evidence="3">The sequence shown here is derived from an EMBL/GenBank/DDBJ whole genome shotgun (WGS) entry which is preliminary data.</text>
</comment>
<dbReference type="OrthoDB" id="2014201at2759"/>
<dbReference type="GO" id="GO:0016757">
    <property type="term" value="F:glycosyltransferase activity"/>
    <property type="evidence" value="ECO:0007669"/>
    <property type="project" value="InterPro"/>
</dbReference>
<dbReference type="SUPFAM" id="SSF53448">
    <property type="entry name" value="Nucleotide-diphospho-sugar transferases"/>
    <property type="match status" value="1"/>
</dbReference>
<dbReference type="InterPro" id="IPR050587">
    <property type="entry name" value="GNT1/Glycosyltrans_8"/>
</dbReference>
<evidence type="ECO:0000313" key="3">
    <source>
        <dbReference type="EMBL" id="KAG9246860.1"/>
    </source>
</evidence>
<feature type="compositionally biased region" description="Acidic residues" evidence="1">
    <location>
        <begin position="16"/>
        <end position="26"/>
    </location>
</feature>
<dbReference type="InterPro" id="IPR029044">
    <property type="entry name" value="Nucleotide-diphossugar_trans"/>
</dbReference>
<dbReference type="Gene3D" id="3.90.550.10">
    <property type="entry name" value="Spore Coat Polysaccharide Biosynthesis Protein SpsA, Chain A"/>
    <property type="match status" value="1"/>
</dbReference>
<dbReference type="Pfam" id="PF01501">
    <property type="entry name" value="Glyco_transf_8"/>
    <property type="match status" value="1"/>
</dbReference>
<dbReference type="Proteomes" id="UP000887226">
    <property type="component" value="Unassembled WGS sequence"/>
</dbReference>
<keyword evidence="2" id="KW-1133">Transmembrane helix</keyword>
<keyword evidence="3" id="KW-0808">Transferase</keyword>
<evidence type="ECO:0000256" key="2">
    <source>
        <dbReference type="SAM" id="Phobius"/>
    </source>
</evidence>
<proteinExistence type="predicted"/>
<keyword evidence="2" id="KW-0472">Membrane</keyword>
<keyword evidence="2" id="KW-0812">Transmembrane</keyword>
<evidence type="ECO:0000256" key="1">
    <source>
        <dbReference type="SAM" id="MobiDB-lite"/>
    </source>
</evidence>
<name>A0A9P7Z8G7_9HELO</name>
<gene>
    <name evidence="3" type="ORF">BJ878DRAFT_539879</name>
</gene>
<sequence length="436" mass="49977">MATPLEQWRRQKKLEYEEEEEEEDEATVIPSYLVDSPFLPPGNEGDDFTRAKPPSGPVFDIRSILRRRWKRQVLPLLLVTTVLYFVLRSVRVRWFSGPRCLGNPPMVPNDMYLRDKAIDWSKYAYVTYVTNTDYLCSALMLFESLHRYESHAYRVIMYPSSINLTAISTDSTLLQKARNDFGVVLIAVDVQKKTKQYSSDVWSDSYTKLLAFDLIQYDRVLVLDTDAILQTHLDALFFLPPAVVAAPSAYWLAQPKLGSHIMLLTPSLSEARRARAAIIAAPVGVYDMEIVNSLYGSTCSVLPYRHYSLLTGEFRSHAHPAYLKPYPQSKRPMIAPGVELAPGYVAYGEENIEAWDPQLYFEKAKYIHFSDSPYPKPWVQVGMNFENFGPECVGIMDLEGNEDAGKDCRARNIWLRLYSDFKDRRLEICGLGLNRY</sequence>
<dbReference type="AlphaFoldDB" id="A0A9P7Z8G7"/>
<organism evidence="3 4">
    <name type="scientific">Calycina marina</name>
    <dbReference type="NCBI Taxonomy" id="1763456"/>
    <lineage>
        <taxon>Eukaryota</taxon>
        <taxon>Fungi</taxon>
        <taxon>Dikarya</taxon>
        <taxon>Ascomycota</taxon>
        <taxon>Pezizomycotina</taxon>
        <taxon>Leotiomycetes</taxon>
        <taxon>Helotiales</taxon>
        <taxon>Pezizellaceae</taxon>
        <taxon>Calycina</taxon>
    </lineage>
</organism>
<feature type="region of interest" description="Disordered" evidence="1">
    <location>
        <begin position="1"/>
        <end position="27"/>
    </location>
</feature>
<dbReference type="PANTHER" id="PTHR11183">
    <property type="entry name" value="GLYCOGENIN SUBFAMILY MEMBER"/>
    <property type="match status" value="1"/>
</dbReference>
<protein>
    <submittedName>
        <fullName evidence="3">Nucleotide-diphospho-sugar transferase</fullName>
    </submittedName>
</protein>